<gene>
    <name evidence="1" type="ORF">B277_05416</name>
    <name evidence="2" type="ORF">CWN80_00120</name>
</gene>
<reference evidence="2" key="3">
    <citation type="submission" date="2017-11" db="EMBL/GenBank/DDBJ databases">
        <authorList>
            <person name="Seuylemezian A."/>
            <person name="Cooper K."/>
            <person name="Vaishampayan P."/>
        </authorList>
    </citation>
    <scope>NUCLEOTIDE SEQUENCE</scope>
    <source>
        <strain evidence="2">PVAS-1</strain>
    </source>
</reference>
<reference evidence="2 4" key="1">
    <citation type="journal article" date="2009" name="Int. J. Syst. Evol. Microbiol.">
        <title>Janibacter hoylei sp. nov., Bacillus isronensis sp. nov. and Bacillus aryabhattai sp. nov., isolated from cryotubes used for collecting air from the upper atmosphere.</title>
        <authorList>
            <person name="Shivaji S."/>
            <person name="Chaturvedi P."/>
            <person name="Begum Z."/>
            <person name="Pindi P.K."/>
            <person name="Manorama R."/>
            <person name="Padmanaban D.A."/>
            <person name="Shouche Y.S."/>
            <person name="Pawar S."/>
            <person name="Vaishampayan P."/>
            <person name="Dutt C.B."/>
            <person name="Datta G.N."/>
            <person name="Manchanda R.K."/>
            <person name="Rao U.R."/>
            <person name="Bhargava P.M."/>
            <person name="Narlikar J.V."/>
        </authorList>
    </citation>
    <scope>NUCLEOTIDE SEQUENCE [LARGE SCALE GENOMIC DNA]</scope>
    <source>
        <strain evidence="2 4">PVAS-1</strain>
    </source>
</reference>
<name>K1DZN8_9MICO</name>
<dbReference type="EMBL" id="PIPF01000001">
    <property type="protein sequence ID" value="RWU85440.1"/>
    <property type="molecule type" value="Genomic_DNA"/>
</dbReference>
<sequence length="190" mass="20182">MVLLSASSARAVEWVRRGVVPCHVVEHSAWSIVVTASATSAAAQPYDDALTVLASRHVPSPMAPSIGLFEIGDAAVVTARAPGRAPIRWALRAADREVVRGPQLPPLSPEDLHRTLSSHPAARQVPISQVRSLWGRTDLTHAEWLVEVTTVLGLPGARIIGGADTDLGPVIRPDARSVSAFESVVKDVHP</sequence>
<evidence type="ECO:0000313" key="3">
    <source>
        <dbReference type="Proteomes" id="UP000004474"/>
    </source>
</evidence>
<proteinExistence type="predicted"/>
<dbReference type="STRING" id="1210046.B277_05416"/>
<dbReference type="Proteomes" id="UP000288711">
    <property type="component" value="Unassembled WGS sequence"/>
</dbReference>
<evidence type="ECO:0000313" key="2">
    <source>
        <dbReference type="EMBL" id="RWU85440.1"/>
    </source>
</evidence>
<comment type="caution">
    <text evidence="1">The sequence shown here is derived from an EMBL/GenBank/DDBJ whole genome shotgun (WGS) entry which is preliminary data.</text>
</comment>
<dbReference type="eggNOG" id="ENOG502ZIN2">
    <property type="taxonomic scope" value="Bacteria"/>
</dbReference>
<keyword evidence="4" id="KW-1185">Reference proteome</keyword>
<evidence type="ECO:0000313" key="4">
    <source>
        <dbReference type="Proteomes" id="UP000288711"/>
    </source>
</evidence>
<protein>
    <submittedName>
        <fullName evidence="1">Uncharacterized protein</fullName>
    </submittedName>
</protein>
<evidence type="ECO:0000313" key="1">
    <source>
        <dbReference type="EMBL" id="EKA61824.1"/>
    </source>
</evidence>
<organism evidence="1 3">
    <name type="scientific">Janibacter hoylei PVAS-1</name>
    <dbReference type="NCBI Taxonomy" id="1210046"/>
    <lineage>
        <taxon>Bacteria</taxon>
        <taxon>Bacillati</taxon>
        <taxon>Actinomycetota</taxon>
        <taxon>Actinomycetes</taxon>
        <taxon>Micrococcales</taxon>
        <taxon>Intrasporangiaceae</taxon>
        <taxon>Janibacter</taxon>
    </lineage>
</organism>
<accession>K1DZN8</accession>
<dbReference type="EMBL" id="ALWX01000021">
    <property type="protein sequence ID" value="EKA61824.1"/>
    <property type="molecule type" value="Genomic_DNA"/>
</dbReference>
<dbReference type="PATRIC" id="fig|1210046.3.peg.1049"/>
<dbReference type="AlphaFoldDB" id="K1DZN8"/>
<dbReference type="Proteomes" id="UP000004474">
    <property type="component" value="Unassembled WGS sequence"/>
</dbReference>
<reference evidence="1 3" key="2">
    <citation type="journal article" date="2012" name="J. Bacteriol.">
        <title>Genome Sequence of Janibacter hoylei MTCC8307, Isolated from the Stratospheric Air.</title>
        <authorList>
            <person name="Pawar S.P."/>
            <person name="Dhotre D.P."/>
            <person name="Shetty S.A."/>
            <person name="Chowdhury S.P."/>
            <person name="Chaudhari B.L."/>
            <person name="Shouche Y.S."/>
        </authorList>
    </citation>
    <scope>NUCLEOTIDE SEQUENCE [LARGE SCALE GENOMIC DNA]</scope>
    <source>
        <strain evidence="1 3">PVAS-1</strain>
    </source>
</reference>